<dbReference type="Pfam" id="PF22692">
    <property type="entry name" value="LlgE_F_G_D1"/>
    <property type="match status" value="1"/>
</dbReference>
<dbReference type="EMBL" id="JAPHQB010000014">
    <property type="protein sequence ID" value="MCX2802131.1"/>
    <property type="molecule type" value="Genomic_DNA"/>
</dbReference>
<evidence type="ECO:0000256" key="3">
    <source>
        <dbReference type="ARBA" id="ARBA00023143"/>
    </source>
</evidence>
<dbReference type="Proteomes" id="UP001209730">
    <property type="component" value="Unassembled WGS sequence"/>
</dbReference>
<dbReference type="PANTHER" id="PTHR30435">
    <property type="entry name" value="FLAGELLAR PROTEIN"/>
    <property type="match status" value="1"/>
</dbReference>
<dbReference type="Pfam" id="PF00460">
    <property type="entry name" value="Flg_bb_rod"/>
    <property type="match status" value="1"/>
</dbReference>
<keyword evidence="10" id="KW-0282">Flagellum</keyword>
<dbReference type="InterPro" id="IPR010930">
    <property type="entry name" value="Flg_bb/hook_C_dom"/>
</dbReference>
<sequence>MDRILYTAMSGARQSMEQQAVVSNNLANVSTSGFRAQLHALRAVPVQGDGQLPTRVSVMASTPGADFSAGPVNATGRDLDVALQGNAWLAVQAADGSEAYTRRGDLQVDANGMLTTAGRPVIGQGGPIVVPLGASLSMGADGTLSAIGAGEDPEALAQVGRLKLVDPGETRLVRGEDGLFRAPPDAVGNSAPLPADENARLISGALEGSNVNAVESMVAMIDNARRYEMQIKVIESADENARRADNLLSIE</sequence>
<evidence type="ECO:0000313" key="10">
    <source>
        <dbReference type="EMBL" id="MCX2802131.1"/>
    </source>
</evidence>
<feature type="domain" description="Flagellar hook protein FlgE/F/G-like D1" evidence="9">
    <location>
        <begin position="82"/>
        <end position="146"/>
    </location>
</feature>
<dbReference type="InterPro" id="IPR001444">
    <property type="entry name" value="Flag_bb_rod_N"/>
</dbReference>
<comment type="caution">
    <text evidence="10">The sequence shown here is derived from an EMBL/GenBank/DDBJ whole genome shotgun (WGS) entry which is preliminary data.</text>
</comment>
<proteinExistence type="inferred from homology"/>
<dbReference type="RefSeq" id="WP_266066137.1">
    <property type="nucleotide sequence ID" value="NZ_JAPHQB010000014.1"/>
</dbReference>
<evidence type="ECO:0000313" key="11">
    <source>
        <dbReference type="Proteomes" id="UP001209730"/>
    </source>
</evidence>
<keyword evidence="10" id="KW-0966">Cell projection</keyword>
<dbReference type="InterPro" id="IPR037925">
    <property type="entry name" value="FlgE/F/G-like"/>
</dbReference>
<evidence type="ECO:0000256" key="6">
    <source>
        <dbReference type="RuleBase" id="RU362116"/>
    </source>
</evidence>
<gene>
    <name evidence="10" type="ORF">OQJ68_10065</name>
</gene>
<dbReference type="PANTHER" id="PTHR30435:SF18">
    <property type="entry name" value="FLAGELLAR BASAL-BODY ROD PROTEIN FLGF"/>
    <property type="match status" value="1"/>
</dbReference>
<keyword evidence="10" id="KW-0969">Cilium</keyword>
<dbReference type="InterPro" id="IPR053967">
    <property type="entry name" value="LlgE_F_G-like_D1"/>
</dbReference>
<comment type="subcellular location">
    <subcellularLocation>
        <location evidence="1 6">Bacterial flagellum basal body</location>
    </subcellularLocation>
</comment>
<comment type="similarity">
    <text evidence="2 6">Belongs to the flagella basal body rod proteins family.</text>
</comment>
<dbReference type="AlphaFoldDB" id="A0AB35HZA1"/>
<evidence type="ECO:0000259" key="9">
    <source>
        <dbReference type="Pfam" id="PF22692"/>
    </source>
</evidence>
<feature type="domain" description="Flagellar basal body rod protein N-terminal" evidence="7">
    <location>
        <begin position="5"/>
        <end position="35"/>
    </location>
</feature>
<evidence type="ECO:0000256" key="5">
    <source>
        <dbReference type="ARBA" id="ARBA00040228"/>
    </source>
</evidence>
<evidence type="ECO:0000256" key="2">
    <source>
        <dbReference type="ARBA" id="ARBA00009677"/>
    </source>
</evidence>
<evidence type="ECO:0000256" key="4">
    <source>
        <dbReference type="ARBA" id="ARBA00038560"/>
    </source>
</evidence>
<dbReference type="NCBIfam" id="TIGR03506">
    <property type="entry name" value="FlgEFG_subfam"/>
    <property type="match status" value="1"/>
</dbReference>
<accession>A0AB35HZA1</accession>
<protein>
    <recommendedName>
        <fullName evidence="5 6">Flagellar basal-body rod protein FlgF</fullName>
    </recommendedName>
</protein>
<reference evidence="10" key="1">
    <citation type="submission" date="2022-11" db="EMBL/GenBank/DDBJ databases">
        <title>Chitin-degrading and fungicidal potential of chitinolytic bacterial strains from marine environment of the Pacific Ocean regions.</title>
        <authorList>
            <person name="Pentekhina I."/>
            <person name="Nedashkovskaya O."/>
            <person name="Seitkalieva A."/>
            <person name="Podvolotskaya A."/>
            <person name="Tekutyeva L."/>
            <person name="Balabanova L."/>
        </authorList>
    </citation>
    <scope>NUCLEOTIDE SEQUENCE</scope>
    <source>
        <strain evidence="10">KMM 6838</strain>
    </source>
</reference>
<evidence type="ECO:0000259" key="7">
    <source>
        <dbReference type="Pfam" id="PF00460"/>
    </source>
</evidence>
<dbReference type="NCBIfam" id="NF009280">
    <property type="entry name" value="PRK12640.1"/>
    <property type="match status" value="1"/>
</dbReference>
<dbReference type="InterPro" id="IPR020013">
    <property type="entry name" value="Flagellar_FlgE/F/G"/>
</dbReference>
<keyword evidence="3 6" id="KW-0975">Bacterial flagellum</keyword>
<name>A0AB35HZA1_MICTH</name>
<dbReference type="SUPFAM" id="SSF117143">
    <property type="entry name" value="Flagellar hook protein flgE"/>
    <property type="match status" value="1"/>
</dbReference>
<dbReference type="Pfam" id="PF06429">
    <property type="entry name" value="Flg_bbr_C"/>
    <property type="match status" value="1"/>
</dbReference>
<feature type="domain" description="Flagellar basal-body/hook protein C-terminal" evidence="8">
    <location>
        <begin position="203"/>
        <end position="247"/>
    </location>
</feature>
<organism evidence="10 11">
    <name type="scientific">Microbulbifer thermotolerans</name>
    <dbReference type="NCBI Taxonomy" id="252514"/>
    <lineage>
        <taxon>Bacteria</taxon>
        <taxon>Pseudomonadati</taxon>
        <taxon>Pseudomonadota</taxon>
        <taxon>Gammaproteobacteria</taxon>
        <taxon>Cellvibrionales</taxon>
        <taxon>Microbulbiferaceae</taxon>
        <taxon>Microbulbifer</taxon>
    </lineage>
</organism>
<dbReference type="GO" id="GO:0030694">
    <property type="term" value="C:bacterial-type flagellum basal body, rod"/>
    <property type="evidence" value="ECO:0007669"/>
    <property type="project" value="UniProtKB-UniRule"/>
</dbReference>
<evidence type="ECO:0000259" key="8">
    <source>
        <dbReference type="Pfam" id="PF06429"/>
    </source>
</evidence>
<dbReference type="GO" id="GO:0071978">
    <property type="term" value="P:bacterial-type flagellum-dependent swarming motility"/>
    <property type="evidence" value="ECO:0007669"/>
    <property type="project" value="TreeGrafter"/>
</dbReference>
<comment type="subunit">
    <text evidence="4 6">The basal body constitutes a major portion of the flagellar organelle and consists of five rings (E,L,P,S, and M) mounted on a central rod. The rod consists of about 26 subunits of FlgG in the distal portion, and FlgB, FlgC and FlgF are thought to build up the proximal portion of the rod with about 6 subunits each.</text>
</comment>
<evidence type="ECO:0000256" key="1">
    <source>
        <dbReference type="ARBA" id="ARBA00004117"/>
    </source>
</evidence>